<evidence type="ECO:0000313" key="2">
    <source>
        <dbReference type="Proteomes" id="UP000838756"/>
    </source>
</evidence>
<gene>
    <name evidence="1" type="primary">jg14630</name>
    <name evidence="1" type="ORF">PAEG_LOCUS18840</name>
</gene>
<dbReference type="Proteomes" id="UP000838756">
    <property type="component" value="Unassembled WGS sequence"/>
</dbReference>
<reference evidence="1" key="1">
    <citation type="submission" date="2022-03" db="EMBL/GenBank/DDBJ databases">
        <authorList>
            <person name="Lindestad O."/>
        </authorList>
    </citation>
    <scope>NUCLEOTIDE SEQUENCE</scope>
</reference>
<sequence length="182" mass="20529">MLNVSRSVVTYSFLKARFCSLYNGSEAKFYREEKIQESWQFELTPIWYIVARSDEFDATLELQLQSNVSLEHLQDSRRRLRQSWRCELWPGDTRGVTGYINKDASDAAQVGLGPIQRSGMNLSNEFRHAEREREHVLNYAVAHAASERPAARAVGGRVSAPPWPPAAAARRSALAFGQDGSI</sequence>
<comment type="caution">
    <text evidence="1">The sequence shown here is derived from an EMBL/GenBank/DDBJ whole genome shotgun (WGS) entry which is preliminary data.</text>
</comment>
<protein>
    <submittedName>
        <fullName evidence="1">Jg14630 protein</fullName>
    </submittedName>
</protein>
<dbReference type="EMBL" id="CAKXAJ010025666">
    <property type="protein sequence ID" value="CAH2242570.1"/>
    <property type="molecule type" value="Genomic_DNA"/>
</dbReference>
<name>A0A8S4RVM3_9NEOP</name>
<organism evidence="1 2">
    <name type="scientific">Pararge aegeria aegeria</name>
    <dbReference type="NCBI Taxonomy" id="348720"/>
    <lineage>
        <taxon>Eukaryota</taxon>
        <taxon>Metazoa</taxon>
        <taxon>Ecdysozoa</taxon>
        <taxon>Arthropoda</taxon>
        <taxon>Hexapoda</taxon>
        <taxon>Insecta</taxon>
        <taxon>Pterygota</taxon>
        <taxon>Neoptera</taxon>
        <taxon>Endopterygota</taxon>
        <taxon>Lepidoptera</taxon>
        <taxon>Glossata</taxon>
        <taxon>Ditrysia</taxon>
        <taxon>Papilionoidea</taxon>
        <taxon>Nymphalidae</taxon>
        <taxon>Satyrinae</taxon>
        <taxon>Satyrini</taxon>
        <taxon>Parargina</taxon>
        <taxon>Pararge</taxon>
    </lineage>
</organism>
<accession>A0A8S4RVM3</accession>
<evidence type="ECO:0000313" key="1">
    <source>
        <dbReference type="EMBL" id="CAH2242570.1"/>
    </source>
</evidence>
<keyword evidence="2" id="KW-1185">Reference proteome</keyword>
<dbReference type="AlphaFoldDB" id="A0A8S4RVM3"/>
<proteinExistence type="predicted"/>